<sequence>MSHTPKYPPDGGYAAPTNPAASPAAGSLTQGWFAVTDPGYLKGALLGAGLTYILTNQKVQRALVKGVVTVWTAVQGGIEEVKEQIHDVKAEMSMKGDADKT</sequence>
<dbReference type="AlphaFoldDB" id="A0A0W8G3E9"/>
<gene>
    <name evidence="2" type="ORF">ASZ90_002588</name>
</gene>
<organism evidence="2">
    <name type="scientific">hydrocarbon metagenome</name>
    <dbReference type="NCBI Taxonomy" id="938273"/>
    <lineage>
        <taxon>unclassified sequences</taxon>
        <taxon>metagenomes</taxon>
        <taxon>ecological metagenomes</taxon>
    </lineage>
</organism>
<name>A0A0W8G3E9_9ZZZZ</name>
<accession>A0A0W8G3E9</accession>
<comment type="caution">
    <text evidence="2">The sequence shown here is derived from an EMBL/GenBank/DDBJ whole genome shotgun (WGS) entry which is preliminary data.</text>
</comment>
<feature type="compositionally biased region" description="Low complexity" evidence="1">
    <location>
        <begin position="14"/>
        <end position="25"/>
    </location>
</feature>
<evidence type="ECO:0008006" key="3">
    <source>
        <dbReference type="Google" id="ProtNLM"/>
    </source>
</evidence>
<evidence type="ECO:0000313" key="2">
    <source>
        <dbReference type="EMBL" id="KUG27554.1"/>
    </source>
</evidence>
<protein>
    <recommendedName>
        <fullName evidence="3">YtxH domain-containing protein</fullName>
    </recommendedName>
</protein>
<feature type="region of interest" description="Disordered" evidence="1">
    <location>
        <begin position="1"/>
        <end position="26"/>
    </location>
</feature>
<dbReference type="EMBL" id="LNQE01000316">
    <property type="protein sequence ID" value="KUG27554.1"/>
    <property type="molecule type" value="Genomic_DNA"/>
</dbReference>
<reference evidence="2" key="1">
    <citation type="journal article" date="2015" name="Proc. Natl. Acad. Sci. U.S.A.">
        <title>Networks of energetic and metabolic interactions define dynamics in microbial communities.</title>
        <authorList>
            <person name="Embree M."/>
            <person name="Liu J.K."/>
            <person name="Al-Bassam M.M."/>
            <person name="Zengler K."/>
        </authorList>
    </citation>
    <scope>NUCLEOTIDE SEQUENCE</scope>
</reference>
<evidence type="ECO:0000256" key="1">
    <source>
        <dbReference type="SAM" id="MobiDB-lite"/>
    </source>
</evidence>
<proteinExistence type="predicted"/>